<evidence type="ECO:0000313" key="2">
    <source>
        <dbReference type="EMBL" id="KAF6071712.1"/>
    </source>
</evidence>
<dbReference type="EMBL" id="JABWAD010000016">
    <property type="protein sequence ID" value="KAF6071712.1"/>
    <property type="molecule type" value="Genomic_DNA"/>
</dbReference>
<dbReference type="AlphaFoldDB" id="A0A8H6F6T8"/>
<dbReference type="InterPro" id="IPR020103">
    <property type="entry name" value="PsdUridine_synth_cat_dom_sf"/>
</dbReference>
<dbReference type="InterPro" id="IPR006224">
    <property type="entry name" value="PsdUridine_synth_RluA-like_CS"/>
</dbReference>
<gene>
    <name evidence="2" type="ORF">FOB64_001415</name>
</gene>
<sequence length="320" mass="36654">MKLDLVKRTFNYAVVNKPSGMVCDASHTNNIITALTNEFTKILPSVNSSQFRLVQRLDRFVTGGLVVARNKKWADKVRKSFFQEGTLRLTRRYVGLIALDQIPESTQGTIDFPIQALEKDYRGKNKSRELFTYSAVTHYKLIPSARRTIKGVFPVFQQGPILPIILELETGRKNQIRDHIIQKFGVPLLNDDNFSDFKLNSEIPKDVNSKLYKSNQIALHSGLVIMENNGISQQFLFPVNNALFEDRHRRNGKPVSHAFARKTLIALAASEVDKLFEVKELTHLDKDQIKSEAIKAIEKEYETHYGGQRHWSPNFKPISW</sequence>
<dbReference type="PANTHER" id="PTHR37450:SF1">
    <property type="entry name" value="CIPC PROTEIN"/>
    <property type="match status" value="1"/>
</dbReference>
<protein>
    <submittedName>
        <fullName evidence="2">RNA pseudouridylate synthase family protein</fullName>
    </submittedName>
</protein>
<name>A0A8H6F6T8_CANAX</name>
<evidence type="ECO:0000313" key="3">
    <source>
        <dbReference type="Proteomes" id="UP000536275"/>
    </source>
</evidence>
<dbReference type="Pfam" id="PF00849">
    <property type="entry name" value="PseudoU_synth_2"/>
    <property type="match status" value="1"/>
</dbReference>
<dbReference type="CDD" id="cd02869">
    <property type="entry name" value="PseudoU_synth_RluA_like"/>
    <property type="match status" value="1"/>
</dbReference>
<feature type="domain" description="Pseudouridine synthase RsuA/RluA-like" evidence="1">
    <location>
        <begin position="11"/>
        <end position="180"/>
    </location>
</feature>
<dbReference type="PROSITE" id="PS01129">
    <property type="entry name" value="PSI_RLU"/>
    <property type="match status" value="1"/>
</dbReference>
<dbReference type="SUPFAM" id="SSF55120">
    <property type="entry name" value="Pseudouridine synthase"/>
    <property type="match status" value="1"/>
</dbReference>
<proteinExistence type="predicted"/>
<dbReference type="GO" id="GO:0001522">
    <property type="term" value="P:pseudouridine synthesis"/>
    <property type="evidence" value="ECO:0007669"/>
    <property type="project" value="InterPro"/>
</dbReference>
<dbReference type="InterPro" id="IPR022234">
    <property type="entry name" value="DUF3759"/>
</dbReference>
<dbReference type="PANTHER" id="PTHR37450">
    <property type="entry name" value="CIPC PROTEIN"/>
    <property type="match status" value="1"/>
</dbReference>
<reference evidence="2 3" key="1">
    <citation type="submission" date="2020-03" db="EMBL/GenBank/DDBJ databases">
        <title>FDA dAtabase for Regulatory Grade micrObial Sequences (FDA-ARGOS): Supporting development and validation of Infectious Disease Dx tests.</title>
        <authorList>
            <person name="Campos J."/>
            <person name="Goldberg B."/>
            <person name="Tallon L."/>
            <person name="Sadzewicz L."/>
            <person name="Vavikolanu K."/>
            <person name="Mehta A."/>
            <person name="Aluvathingal J."/>
            <person name="Nadendla S."/>
            <person name="Nandy P."/>
            <person name="Geyer C."/>
            <person name="Yan Y."/>
            <person name="Sichtig H."/>
        </authorList>
    </citation>
    <scope>NUCLEOTIDE SEQUENCE [LARGE SCALE GENOMIC DNA]</scope>
    <source>
        <strain evidence="2 3">FDAARGOS_656</strain>
    </source>
</reference>
<dbReference type="GO" id="GO:0003723">
    <property type="term" value="F:RNA binding"/>
    <property type="evidence" value="ECO:0007669"/>
    <property type="project" value="InterPro"/>
</dbReference>
<dbReference type="Gene3D" id="3.30.2350.10">
    <property type="entry name" value="Pseudouridine synthase"/>
    <property type="match status" value="1"/>
</dbReference>
<organism evidence="2 3">
    <name type="scientific">Candida albicans</name>
    <name type="common">Yeast</name>
    <dbReference type="NCBI Taxonomy" id="5476"/>
    <lineage>
        <taxon>Eukaryota</taxon>
        <taxon>Fungi</taxon>
        <taxon>Dikarya</taxon>
        <taxon>Ascomycota</taxon>
        <taxon>Saccharomycotina</taxon>
        <taxon>Pichiomycetes</taxon>
        <taxon>Debaryomycetaceae</taxon>
        <taxon>Candida/Lodderomyces clade</taxon>
        <taxon>Candida</taxon>
    </lineage>
</organism>
<dbReference type="GO" id="GO:0009982">
    <property type="term" value="F:pseudouridine synthase activity"/>
    <property type="evidence" value="ECO:0007669"/>
    <property type="project" value="InterPro"/>
</dbReference>
<dbReference type="Pfam" id="PF12585">
    <property type="entry name" value="DUF3759"/>
    <property type="match status" value="1"/>
</dbReference>
<accession>A0A8H6F6T8</accession>
<dbReference type="Proteomes" id="UP000536275">
    <property type="component" value="Unassembled WGS sequence"/>
</dbReference>
<dbReference type="InterPro" id="IPR006145">
    <property type="entry name" value="PsdUridine_synth_RsuA/RluA"/>
</dbReference>
<comment type="caution">
    <text evidence="2">The sequence shown here is derived from an EMBL/GenBank/DDBJ whole genome shotgun (WGS) entry which is preliminary data.</text>
</comment>
<evidence type="ECO:0000259" key="1">
    <source>
        <dbReference type="Pfam" id="PF00849"/>
    </source>
</evidence>